<evidence type="ECO:0000313" key="2">
    <source>
        <dbReference type="Proteomes" id="UP000075809"/>
    </source>
</evidence>
<dbReference type="Proteomes" id="UP000075809">
    <property type="component" value="Unassembled WGS sequence"/>
</dbReference>
<keyword evidence="2" id="KW-1185">Reference proteome</keyword>
<dbReference type="EMBL" id="KQ983136">
    <property type="protein sequence ID" value="KYQ47113.1"/>
    <property type="molecule type" value="Genomic_DNA"/>
</dbReference>
<dbReference type="AlphaFoldDB" id="A0A151WGZ6"/>
<gene>
    <name evidence="1" type="ORF">ALC60_13859</name>
</gene>
<organism evidence="1 2">
    <name type="scientific">Mycetomoellerius zeteki</name>
    <dbReference type="NCBI Taxonomy" id="64791"/>
    <lineage>
        <taxon>Eukaryota</taxon>
        <taxon>Metazoa</taxon>
        <taxon>Ecdysozoa</taxon>
        <taxon>Arthropoda</taxon>
        <taxon>Hexapoda</taxon>
        <taxon>Insecta</taxon>
        <taxon>Pterygota</taxon>
        <taxon>Neoptera</taxon>
        <taxon>Endopterygota</taxon>
        <taxon>Hymenoptera</taxon>
        <taxon>Apocrita</taxon>
        <taxon>Aculeata</taxon>
        <taxon>Formicoidea</taxon>
        <taxon>Formicidae</taxon>
        <taxon>Myrmicinae</taxon>
        <taxon>Mycetomoellerius</taxon>
    </lineage>
</organism>
<proteinExistence type="predicted"/>
<accession>A0A151WGZ6</accession>
<evidence type="ECO:0000313" key="1">
    <source>
        <dbReference type="EMBL" id="KYQ47113.1"/>
    </source>
</evidence>
<sequence>IITYFPLIRKLCRRSQEAFTLLREAHLVLSNLLNEPFPVSKPRSIAASASAHFRRNFSFFPEKCDASHPRRCIVAHPSREEVIWDRPSDLVLQISVFHSIPQIPPRAILKDAIVHFLERRA</sequence>
<feature type="non-terminal residue" evidence="1">
    <location>
        <position position="1"/>
    </location>
</feature>
<protein>
    <submittedName>
        <fullName evidence="1">Uncharacterized protein</fullName>
    </submittedName>
</protein>
<reference evidence="1 2" key="1">
    <citation type="submission" date="2015-09" db="EMBL/GenBank/DDBJ databases">
        <title>Trachymyrmex zeteki WGS genome.</title>
        <authorList>
            <person name="Nygaard S."/>
            <person name="Hu H."/>
            <person name="Boomsma J."/>
            <person name="Zhang G."/>
        </authorList>
    </citation>
    <scope>NUCLEOTIDE SEQUENCE [LARGE SCALE GENOMIC DNA]</scope>
    <source>
        <strain evidence="1">Tzet28-1</strain>
        <tissue evidence="1">Whole body</tissue>
    </source>
</reference>
<name>A0A151WGZ6_9HYME</name>